<evidence type="ECO:0000313" key="2">
    <source>
        <dbReference type="EMBL" id="TBO60294.1"/>
    </source>
</evidence>
<name>A0A4Q9HYB8_STRKA</name>
<reference evidence="2 3" key="1">
    <citation type="submission" date="2019-02" db="EMBL/GenBank/DDBJ databases">
        <title>Draft Genome Sequence of Streptomyces sp. AM-2504, identified by 16S rRNA comparative analysis as a Streptomyces Kasugaensis strain.</title>
        <authorList>
            <person name="Napolioni V."/>
            <person name="Giuliodori A.M."/>
            <person name="Spurio R."/>
            <person name="Fabbretti A."/>
        </authorList>
    </citation>
    <scope>NUCLEOTIDE SEQUENCE [LARGE SCALE GENOMIC DNA]</scope>
    <source>
        <strain evidence="2 3">AM-2504</strain>
    </source>
</reference>
<sequence>MNAVQARQVDATLRRLGIPGVVAPKDPENAAGAWRVYDGADPAIRKDITADVLAAFVAKFREANPEPPGKSQASPTRGFIIPPEGN</sequence>
<organism evidence="2 3">
    <name type="scientific">Streptomyces kasugaensis</name>
    <dbReference type="NCBI Taxonomy" id="1946"/>
    <lineage>
        <taxon>Bacteria</taxon>
        <taxon>Bacillati</taxon>
        <taxon>Actinomycetota</taxon>
        <taxon>Actinomycetes</taxon>
        <taxon>Kitasatosporales</taxon>
        <taxon>Streptomycetaceae</taxon>
        <taxon>Streptomyces</taxon>
    </lineage>
</organism>
<dbReference type="RefSeq" id="WP_131122620.1">
    <property type="nucleotide sequence ID" value="NZ_SIXH01000045.1"/>
</dbReference>
<gene>
    <name evidence="2" type="ORF">EYS09_07535</name>
</gene>
<dbReference type="Proteomes" id="UP000292452">
    <property type="component" value="Unassembled WGS sequence"/>
</dbReference>
<proteinExistence type="predicted"/>
<evidence type="ECO:0000256" key="1">
    <source>
        <dbReference type="SAM" id="MobiDB-lite"/>
    </source>
</evidence>
<comment type="caution">
    <text evidence="2">The sequence shown here is derived from an EMBL/GenBank/DDBJ whole genome shotgun (WGS) entry which is preliminary data.</text>
</comment>
<evidence type="ECO:0000313" key="3">
    <source>
        <dbReference type="Proteomes" id="UP000292452"/>
    </source>
</evidence>
<keyword evidence="3" id="KW-1185">Reference proteome</keyword>
<dbReference type="EMBL" id="SIXH01000045">
    <property type="protein sequence ID" value="TBO60294.1"/>
    <property type="molecule type" value="Genomic_DNA"/>
</dbReference>
<protein>
    <submittedName>
        <fullName evidence="2">Uncharacterized protein</fullName>
    </submittedName>
</protein>
<dbReference type="AlphaFoldDB" id="A0A4Q9HYB8"/>
<feature type="region of interest" description="Disordered" evidence="1">
    <location>
        <begin position="63"/>
        <end position="86"/>
    </location>
</feature>
<accession>A0A4Q9HYB8</accession>